<evidence type="ECO:0000313" key="2">
    <source>
        <dbReference type="Proteomes" id="UP000789920"/>
    </source>
</evidence>
<evidence type="ECO:0000313" key="1">
    <source>
        <dbReference type="EMBL" id="CAG8650980.1"/>
    </source>
</evidence>
<comment type="caution">
    <text evidence="1">The sequence shown here is derived from an EMBL/GenBank/DDBJ whole genome shotgun (WGS) entry which is preliminary data.</text>
</comment>
<feature type="non-terminal residue" evidence="1">
    <location>
        <position position="1"/>
    </location>
</feature>
<reference evidence="1" key="1">
    <citation type="submission" date="2021-06" db="EMBL/GenBank/DDBJ databases">
        <authorList>
            <person name="Kallberg Y."/>
            <person name="Tangrot J."/>
            <person name="Rosling A."/>
        </authorList>
    </citation>
    <scope>NUCLEOTIDE SEQUENCE</scope>
    <source>
        <strain evidence="1">MA461A</strain>
    </source>
</reference>
<proteinExistence type="predicted"/>
<organism evidence="1 2">
    <name type="scientific">Racocetra persica</name>
    <dbReference type="NCBI Taxonomy" id="160502"/>
    <lineage>
        <taxon>Eukaryota</taxon>
        <taxon>Fungi</taxon>
        <taxon>Fungi incertae sedis</taxon>
        <taxon>Mucoromycota</taxon>
        <taxon>Glomeromycotina</taxon>
        <taxon>Glomeromycetes</taxon>
        <taxon>Diversisporales</taxon>
        <taxon>Gigasporaceae</taxon>
        <taxon>Racocetra</taxon>
    </lineage>
</organism>
<gene>
    <name evidence="1" type="ORF">RPERSI_LOCUS7871</name>
</gene>
<name>A0ACA9NKP2_9GLOM</name>
<protein>
    <submittedName>
        <fullName evidence="1">22629_t:CDS:1</fullName>
    </submittedName>
</protein>
<dbReference type="EMBL" id="CAJVQC010013753">
    <property type="protein sequence ID" value="CAG8650980.1"/>
    <property type="molecule type" value="Genomic_DNA"/>
</dbReference>
<sequence length="69" mass="7642">AKVNLYPLSPPNRYILKGNCNYILSHFSKNSSAASIPKINPSPRILEKNNKLTTLPSGRRAHEIPDAIT</sequence>
<dbReference type="Proteomes" id="UP000789920">
    <property type="component" value="Unassembled WGS sequence"/>
</dbReference>
<keyword evidence="2" id="KW-1185">Reference proteome</keyword>
<accession>A0ACA9NKP2</accession>